<organism evidence="1 2">
    <name type="scientific">Streptosporangium oxazolinicum</name>
    <dbReference type="NCBI Taxonomy" id="909287"/>
    <lineage>
        <taxon>Bacteria</taxon>
        <taxon>Bacillati</taxon>
        <taxon>Actinomycetota</taxon>
        <taxon>Actinomycetes</taxon>
        <taxon>Streptosporangiales</taxon>
        <taxon>Streptosporangiaceae</taxon>
        <taxon>Streptosporangium</taxon>
    </lineage>
</organism>
<sequence>MRQDALRLGQRGTLTEGWGAEQCGRLDDSRRTLGAQFLDAIELLIKQLGKDEKEPLADAIHSFFGFETKIDGLYGDRRTHRRFTLWLREEVSRLNP</sequence>
<evidence type="ECO:0000313" key="2">
    <source>
        <dbReference type="Proteomes" id="UP001501251"/>
    </source>
</evidence>
<accession>A0ABP8AER4</accession>
<protein>
    <submittedName>
        <fullName evidence="1">Uncharacterized protein</fullName>
    </submittedName>
</protein>
<dbReference type="Proteomes" id="UP001501251">
    <property type="component" value="Unassembled WGS sequence"/>
</dbReference>
<reference evidence="2" key="1">
    <citation type="journal article" date="2019" name="Int. J. Syst. Evol. Microbiol.">
        <title>The Global Catalogue of Microorganisms (GCM) 10K type strain sequencing project: providing services to taxonomists for standard genome sequencing and annotation.</title>
        <authorList>
            <consortium name="The Broad Institute Genomics Platform"/>
            <consortium name="The Broad Institute Genome Sequencing Center for Infectious Disease"/>
            <person name="Wu L."/>
            <person name="Ma J."/>
        </authorList>
    </citation>
    <scope>NUCLEOTIDE SEQUENCE [LARGE SCALE GENOMIC DNA]</scope>
    <source>
        <strain evidence="2">JCM 17388</strain>
    </source>
</reference>
<gene>
    <name evidence="1" type="ORF">GCM10022252_08670</name>
</gene>
<proteinExistence type="predicted"/>
<comment type="caution">
    <text evidence="1">The sequence shown here is derived from an EMBL/GenBank/DDBJ whole genome shotgun (WGS) entry which is preliminary data.</text>
</comment>
<dbReference type="RefSeq" id="WP_344915130.1">
    <property type="nucleotide sequence ID" value="NZ_BAABAQ010000001.1"/>
</dbReference>
<evidence type="ECO:0000313" key="1">
    <source>
        <dbReference type="EMBL" id="GAA4182572.1"/>
    </source>
</evidence>
<keyword evidence="2" id="KW-1185">Reference proteome</keyword>
<name>A0ABP8AER4_9ACTN</name>
<dbReference type="EMBL" id="BAABAQ010000001">
    <property type="protein sequence ID" value="GAA4182572.1"/>
    <property type="molecule type" value="Genomic_DNA"/>
</dbReference>